<reference evidence="2 3" key="1">
    <citation type="submission" date="2017-11" db="EMBL/GenBank/DDBJ databases">
        <authorList>
            <person name="Han C.G."/>
        </authorList>
    </citation>
    <scope>NUCLEOTIDE SEQUENCE [LARGE SCALE GENOMIC DNA]</scope>
    <source>
        <strain evidence="2 3">HCNT1</strain>
    </source>
</reference>
<sequence>MLLECKDLQFAKTPSQIAEQLSKFRGKTNAIGRPDLLAKHLKCVRLVNENKAAFTAHLKLGQVPRSLLQTRVSIGQ</sequence>
<comment type="caution">
    <text evidence="2">The sequence shown here is derived from an EMBL/GenBank/DDBJ whole genome shotgun (WGS) entry which is preliminary data.</text>
</comment>
<organism evidence="2 3">
    <name type="scientific">Rhizobium sullae</name>
    <name type="common">Rhizobium hedysari</name>
    <dbReference type="NCBI Taxonomy" id="50338"/>
    <lineage>
        <taxon>Bacteria</taxon>
        <taxon>Pseudomonadati</taxon>
        <taxon>Pseudomonadota</taxon>
        <taxon>Alphaproteobacteria</taxon>
        <taxon>Hyphomicrobiales</taxon>
        <taxon>Rhizobiaceae</taxon>
        <taxon>Rhizobium/Agrobacterium group</taxon>
        <taxon>Rhizobium</taxon>
    </lineage>
</organism>
<name>A0A2N0D3C6_RHISU</name>
<proteinExistence type="predicted"/>
<protein>
    <submittedName>
        <fullName evidence="2">Uncharacterized protein</fullName>
    </submittedName>
</protein>
<evidence type="ECO:0000313" key="2">
    <source>
        <dbReference type="EMBL" id="PKA40614.1"/>
    </source>
</evidence>
<reference evidence="2 3" key="2">
    <citation type="submission" date="2017-12" db="EMBL/GenBank/DDBJ databases">
        <title>Genome sequence of Rhizobium sullae HCNT1 isolated from Sulla coronaria nodules and featuring peculiar denitrification phenotypes.</title>
        <authorList>
            <person name="De Diego-Diaz B."/>
            <person name="Treu L."/>
            <person name="Campanaro S."/>
            <person name="Da Silva Duarte V."/>
            <person name="Basaglia M."/>
            <person name="Favaro L."/>
            <person name="Casella S."/>
            <person name="Squartini A."/>
        </authorList>
    </citation>
    <scope>NUCLEOTIDE SEQUENCE [LARGE SCALE GENOMIC DNA]</scope>
    <source>
        <strain evidence="2 3">HCNT1</strain>
    </source>
</reference>
<dbReference type="Proteomes" id="UP000232164">
    <property type="component" value="Unassembled WGS sequence"/>
</dbReference>
<dbReference type="EMBL" id="PIQN01000022">
    <property type="protein sequence ID" value="PKA40614.1"/>
    <property type="molecule type" value="Genomic_DNA"/>
</dbReference>
<gene>
    <name evidence="2" type="ORF">CWR43_29105</name>
    <name evidence="1" type="ORF">CWR43_36670</name>
</gene>
<dbReference type="EMBL" id="PIQN01000054">
    <property type="protein sequence ID" value="PKA38733.1"/>
    <property type="molecule type" value="Genomic_DNA"/>
</dbReference>
<evidence type="ECO:0000313" key="1">
    <source>
        <dbReference type="EMBL" id="PKA38733.1"/>
    </source>
</evidence>
<evidence type="ECO:0000313" key="3">
    <source>
        <dbReference type="Proteomes" id="UP000232164"/>
    </source>
</evidence>
<accession>A0A2N0D3C6</accession>
<dbReference type="AlphaFoldDB" id="A0A2N0D3C6"/>